<accession>A0ABU8QZE0</accession>
<dbReference type="Proteomes" id="UP001380290">
    <property type="component" value="Unassembled WGS sequence"/>
</dbReference>
<reference evidence="2 3" key="1">
    <citation type="submission" date="2024-02" db="EMBL/GenBank/DDBJ databases">
        <title>Identification of pathogenicity and growth-promoting function of Pseudomonas putida variant.</title>
        <authorList>
            <person name="Sun J."/>
        </authorList>
    </citation>
    <scope>NUCLEOTIDE SEQUENCE [LARGE SCALE GENOMIC DNA]</scope>
    <source>
        <strain evidence="2 3">A03</strain>
    </source>
</reference>
<organism evidence="2 3">
    <name type="scientific">Pseudomonas farsensis</name>
    <dbReference type="NCBI Taxonomy" id="2745492"/>
    <lineage>
        <taxon>Bacteria</taxon>
        <taxon>Pseudomonadati</taxon>
        <taxon>Pseudomonadota</taxon>
        <taxon>Gammaproteobacteria</taxon>
        <taxon>Pseudomonadales</taxon>
        <taxon>Pseudomonadaceae</taxon>
        <taxon>Pseudomonas</taxon>
    </lineage>
</organism>
<dbReference type="Gene3D" id="3.30.559.10">
    <property type="entry name" value="Chloramphenicol acetyltransferase-like domain"/>
    <property type="match status" value="1"/>
</dbReference>
<evidence type="ECO:0000313" key="2">
    <source>
        <dbReference type="EMBL" id="MEJ5866046.1"/>
    </source>
</evidence>
<protein>
    <submittedName>
        <fullName evidence="2">Condensation domain-containing protein</fullName>
    </submittedName>
</protein>
<proteinExistence type="predicted"/>
<gene>
    <name evidence="2" type="ORF">V7S98_22780</name>
</gene>
<dbReference type="InterPro" id="IPR023213">
    <property type="entry name" value="CAT-like_dom_sf"/>
</dbReference>
<dbReference type="PANTHER" id="PTHR45398">
    <property type="match status" value="1"/>
</dbReference>
<keyword evidence="3" id="KW-1185">Reference proteome</keyword>
<feature type="non-terminal residue" evidence="2">
    <location>
        <position position="476"/>
    </location>
</feature>
<dbReference type="SUPFAM" id="SSF52777">
    <property type="entry name" value="CoA-dependent acyltransferases"/>
    <property type="match status" value="2"/>
</dbReference>
<evidence type="ECO:0000313" key="3">
    <source>
        <dbReference type="Proteomes" id="UP001380290"/>
    </source>
</evidence>
<dbReference type="CDD" id="cd19531">
    <property type="entry name" value="LCL_NRPS-like"/>
    <property type="match status" value="1"/>
</dbReference>
<name>A0ABU8QZE0_9PSED</name>
<sequence length="476" mass="53897">MAQMDNTSLVQRFIKLPLIQRQAFLEKLASKGMSLANLPLPPCQDGVAPLPLSYAQQRQWFLWHLAPESSAYHVPSALHLRGELDLDALQRALQRLAERHESLRTRFDEQHGAACQIIQPVSERPPQLHVQLLDSRPDAAALEALIVSETERLFDLREGPLWRVKLLTFGPQEHVLVLTLHHIVSDGASMQVLVDELVHLYLGERSGVTTDLARLPVQYADYAIWQRQWMEAGERERQLAYWTTHLGSAPYLLELPTDRPRPPEQSYRGARLDLPLSESLSERLRQLARQQGVTMFMLLLASFQTLLHRYSGQAQVRSGVPVANRNRPEIRGLIGFFVNTQVLKADFTDDLRFEQLLAQVKVDALAAQSYQDLAFEHLVEALQPERDLSHHPLFQTMFNHQAQSQARALQVDGLTVDPVAWNSVSVQFDLMLDTFETPEGLAASFKYATDLFDAATVERMAAHWQRLLGAIVADPA</sequence>
<comment type="caution">
    <text evidence="2">The sequence shown here is derived from an EMBL/GenBank/DDBJ whole genome shotgun (WGS) entry which is preliminary data.</text>
</comment>
<dbReference type="Pfam" id="PF00668">
    <property type="entry name" value="Condensation"/>
    <property type="match status" value="1"/>
</dbReference>
<feature type="domain" description="Condensation" evidence="1">
    <location>
        <begin position="50"/>
        <end position="475"/>
    </location>
</feature>
<dbReference type="EMBL" id="JBBHLC010000140">
    <property type="protein sequence ID" value="MEJ5866046.1"/>
    <property type="molecule type" value="Genomic_DNA"/>
</dbReference>
<dbReference type="InterPro" id="IPR001242">
    <property type="entry name" value="Condensation_dom"/>
</dbReference>
<evidence type="ECO:0000259" key="1">
    <source>
        <dbReference type="Pfam" id="PF00668"/>
    </source>
</evidence>
<dbReference type="RefSeq" id="WP_339600690.1">
    <property type="nucleotide sequence ID" value="NZ_JBBHLC010000140.1"/>
</dbReference>
<dbReference type="Gene3D" id="3.30.559.30">
    <property type="entry name" value="Nonribosomal peptide synthetase, condensation domain"/>
    <property type="match status" value="1"/>
</dbReference>
<dbReference type="PANTHER" id="PTHR45398:SF1">
    <property type="entry name" value="ENZYME, PUTATIVE (JCVI)-RELATED"/>
    <property type="match status" value="1"/>
</dbReference>